<keyword evidence="2" id="KW-1185">Reference proteome</keyword>
<sequence>MNNRPPRDKNPHIKKENKDDDGSNKSKKINTRTQSNQSKIDPSKISPAQLKDISKSKSVPKLISNIPIQGSLSNQASALTSMDNTFLTDQSYKLETFTEIESTDDIVIPGEQITDNIDIVTKSLSLPVEKNIVDSSEDSPMLNLQDVEPVELGYAQPSTSNTSNTSVAPVQEKTEKRNKIKYTPDIVTDALDKNDSCGEYIGYVDFVDEIKDIPEHGKFLKMVLNNNSNRRMMVTSWNNNIPATAEFANIGNVLRIQGLMIKEMTDRRNLGTGPLYFETQSITTYKLLGKLDNLPIDCGYCKVNFETFANAQGLICIEGVVKTEPRLQKSSVIGSRIIGGITNGSKVLEINLPENQNVDHVMKGEHVKVLGALIKKTHGLHVLKVSKSEHILKMPGETIDTLDYFLNAIAHV</sequence>
<protein>
    <submittedName>
        <fullName evidence="1">Uncharacterized protein</fullName>
    </submittedName>
</protein>
<evidence type="ECO:0000313" key="2">
    <source>
        <dbReference type="Proteomes" id="UP001239111"/>
    </source>
</evidence>
<dbReference type="EMBL" id="CM056741">
    <property type="protein sequence ID" value="KAJ8682147.1"/>
    <property type="molecule type" value="Genomic_DNA"/>
</dbReference>
<dbReference type="Proteomes" id="UP001239111">
    <property type="component" value="Chromosome 1"/>
</dbReference>
<organism evidence="1 2">
    <name type="scientific">Eretmocerus hayati</name>
    <dbReference type="NCBI Taxonomy" id="131215"/>
    <lineage>
        <taxon>Eukaryota</taxon>
        <taxon>Metazoa</taxon>
        <taxon>Ecdysozoa</taxon>
        <taxon>Arthropoda</taxon>
        <taxon>Hexapoda</taxon>
        <taxon>Insecta</taxon>
        <taxon>Pterygota</taxon>
        <taxon>Neoptera</taxon>
        <taxon>Endopterygota</taxon>
        <taxon>Hymenoptera</taxon>
        <taxon>Apocrita</taxon>
        <taxon>Proctotrupomorpha</taxon>
        <taxon>Chalcidoidea</taxon>
        <taxon>Aphelinidae</taxon>
        <taxon>Aphelininae</taxon>
        <taxon>Eretmocerus</taxon>
    </lineage>
</organism>
<accession>A0ACC2PFN5</accession>
<reference evidence="1" key="1">
    <citation type="submission" date="2023-04" db="EMBL/GenBank/DDBJ databases">
        <title>A chromosome-level genome assembly of the parasitoid wasp Eretmocerus hayati.</title>
        <authorList>
            <person name="Zhong Y."/>
            <person name="Liu S."/>
            <person name="Liu Y."/>
        </authorList>
    </citation>
    <scope>NUCLEOTIDE SEQUENCE</scope>
    <source>
        <strain evidence="1">ZJU_SS_LIU_2023</strain>
    </source>
</reference>
<name>A0ACC2PFN5_9HYME</name>
<gene>
    <name evidence="1" type="ORF">QAD02_017939</name>
</gene>
<evidence type="ECO:0000313" key="1">
    <source>
        <dbReference type="EMBL" id="KAJ8682147.1"/>
    </source>
</evidence>
<proteinExistence type="predicted"/>
<comment type="caution">
    <text evidence="1">The sequence shown here is derived from an EMBL/GenBank/DDBJ whole genome shotgun (WGS) entry which is preliminary data.</text>
</comment>